<feature type="transmembrane region" description="Helical" evidence="1">
    <location>
        <begin position="12"/>
        <end position="31"/>
    </location>
</feature>
<accession>A0A2S4M8X8</accession>
<comment type="caution">
    <text evidence="3">The sequence shown here is derived from an EMBL/GenBank/DDBJ whole genome shotgun (WGS) entry which is preliminary data.</text>
</comment>
<organism evidence="3 4">
    <name type="scientific">Paraburkholderia eburnea</name>
    <dbReference type="NCBI Taxonomy" id="1189126"/>
    <lineage>
        <taxon>Bacteria</taxon>
        <taxon>Pseudomonadati</taxon>
        <taxon>Pseudomonadota</taxon>
        <taxon>Betaproteobacteria</taxon>
        <taxon>Burkholderiales</taxon>
        <taxon>Burkholderiaceae</taxon>
        <taxon>Paraburkholderia</taxon>
    </lineage>
</organism>
<evidence type="ECO:0000313" key="4">
    <source>
        <dbReference type="Proteomes" id="UP000237381"/>
    </source>
</evidence>
<keyword evidence="1" id="KW-0472">Membrane</keyword>
<dbReference type="InterPro" id="IPR050228">
    <property type="entry name" value="Carboxylesterase_BioH"/>
</dbReference>
<evidence type="ECO:0000259" key="2">
    <source>
        <dbReference type="Pfam" id="PF00561"/>
    </source>
</evidence>
<protein>
    <submittedName>
        <fullName evidence="3">Pimeloyl-ACP methyl ester carboxylesterase</fullName>
    </submittedName>
</protein>
<proteinExistence type="predicted"/>
<dbReference type="PANTHER" id="PTHR43194">
    <property type="entry name" value="HYDROLASE ALPHA/BETA FOLD FAMILY"/>
    <property type="match status" value="1"/>
</dbReference>
<dbReference type="AlphaFoldDB" id="A0A2S4M8X8"/>
<dbReference type="Proteomes" id="UP000237381">
    <property type="component" value="Unassembled WGS sequence"/>
</dbReference>
<dbReference type="InterPro" id="IPR000073">
    <property type="entry name" value="AB_hydrolase_1"/>
</dbReference>
<evidence type="ECO:0000256" key="1">
    <source>
        <dbReference type="SAM" id="Phobius"/>
    </source>
</evidence>
<name>A0A2S4M8X8_9BURK</name>
<feature type="domain" description="AB hydrolase-1" evidence="2">
    <location>
        <begin position="68"/>
        <end position="310"/>
    </location>
</feature>
<gene>
    <name evidence="3" type="ORF">B0G62_107241</name>
</gene>
<sequence>MNAIALPSLTGTIVIAAIASIAVALVLLMLFTRRATRRIEQDVPMDGRVVDVDGERLHYVEFGSPDKPPVVFVHGLCGQMRNFAYLPLEALAREHRVILVDRPGSGYSTRSARASASIRAQGDTIARFMKKLDLQAPVLVGHSLGGAIALAVALDHPETVARIALIAPLTHVQTEVPKAFRALVVRSGAVRRFIARTLATPFGLATSTPTLKQVFAPEVVPVDFRTRGGALLSLRPTGFINASLDLVAIEDADDLAQMEQRYAQLTMPVDVLFGRGDIVLNWKRHGDALRRRSKRVTLKVVDGGHMLPVTAPSTTFEWLRAAIAGTTQAQGERTIAIDQHDGAEASPSPAVLQRRAAIQALR</sequence>
<dbReference type="SUPFAM" id="SSF53474">
    <property type="entry name" value="alpha/beta-Hydrolases"/>
    <property type="match status" value="1"/>
</dbReference>
<evidence type="ECO:0000313" key="3">
    <source>
        <dbReference type="EMBL" id="POR51213.1"/>
    </source>
</evidence>
<dbReference type="Gene3D" id="3.40.50.1820">
    <property type="entry name" value="alpha/beta hydrolase"/>
    <property type="match status" value="1"/>
</dbReference>
<keyword evidence="1" id="KW-1133">Transmembrane helix</keyword>
<reference evidence="3 4" key="1">
    <citation type="submission" date="2018-01" db="EMBL/GenBank/DDBJ databases">
        <title>Genomic Encyclopedia of Type Strains, Phase III (KMG-III): the genomes of soil and plant-associated and newly described type strains.</title>
        <authorList>
            <person name="Whitman W."/>
        </authorList>
    </citation>
    <scope>NUCLEOTIDE SEQUENCE [LARGE SCALE GENOMIC DNA]</scope>
    <source>
        <strain evidence="3 4">JCM 18070</strain>
    </source>
</reference>
<dbReference type="InterPro" id="IPR029058">
    <property type="entry name" value="AB_hydrolase_fold"/>
</dbReference>
<keyword evidence="4" id="KW-1185">Reference proteome</keyword>
<dbReference type="EMBL" id="PQGA01000007">
    <property type="protein sequence ID" value="POR51213.1"/>
    <property type="molecule type" value="Genomic_DNA"/>
</dbReference>
<dbReference type="PRINTS" id="PR00111">
    <property type="entry name" value="ABHYDROLASE"/>
</dbReference>
<dbReference type="Pfam" id="PF00561">
    <property type="entry name" value="Abhydrolase_1"/>
    <property type="match status" value="1"/>
</dbReference>
<keyword evidence="1" id="KW-0812">Transmembrane</keyword>
<dbReference type="PANTHER" id="PTHR43194:SF2">
    <property type="entry name" value="PEROXISOMAL MEMBRANE PROTEIN LPX1"/>
    <property type="match status" value="1"/>
</dbReference>